<evidence type="ECO:0000313" key="2">
    <source>
        <dbReference type="EMBL" id="PYY29545.1"/>
    </source>
</evidence>
<feature type="transmembrane region" description="Helical" evidence="1">
    <location>
        <begin position="527"/>
        <end position="547"/>
    </location>
</feature>
<feature type="transmembrane region" description="Helical" evidence="1">
    <location>
        <begin position="567"/>
        <end position="586"/>
    </location>
</feature>
<gene>
    <name evidence="2" type="ORF">PIL02S_02509</name>
</gene>
<dbReference type="Pfam" id="PF18949">
    <property type="entry name" value="DUF5693"/>
    <property type="match status" value="1"/>
</dbReference>
<dbReference type="AlphaFoldDB" id="A0A2W0CMZ9"/>
<dbReference type="EMBL" id="PRLG01000018">
    <property type="protein sequence ID" value="PYY29545.1"/>
    <property type="molecule type" value="Genomic_DNA"/>
</dbReference>
<feature type="transmembrane region" description="Helical" evidence="1">
    <location>
        <begin position="454"/>
        <end position="474"/>
    </location>
</feature>
<evidence type="ECO:0000256" key="1">
    <source>
        <dbReference type="SAM" id="Phobius"/>
    </source>
</evidence>
<protein>
    <submittedName>
        <fullName evidence="2">Uncharacterized protein</fullName>
    </submittedName>
</protein>
<evidence type="ECO:0000313" key="3">
    <source>
        <dbReference type="Proteomes" id="UP000247459"/>
    </source>
</evidence>
<feature type="transmembrane region" description="Helical" evidence="1">
    <location>
        <begin position="494"/>
        <end position="515"/>
    </location>
</feature>
<feature type="transmembrane region" description="Helical" evidence="1">
    <location>
        <begin position="47"/>
        <end position="64"/>
    </location>
</feature>
<name>A0A2W0CMZ9_9BACL</name>
<dbReference type="InterPro" id="IPR043748">
    <property type="entry name" value="DUF5693"/>
</dbReference>
<keyword evidence="1" id="KW-0472">Membrane</keyword>
<comment type="caution">
    <text evidence="2">The sequence shown here is derived from an EMBL/GenBank/DDBJ whole genome shotgun (WGS) entry which is preliminary data.</text>
</comment>
<accession>A0A2W0CMZ9</accession>
<keyword evidence="1" id="KW-1133">Transmembrane helix</keyword>
<proteinExistence type="predicted"/>
<feature type="transmembrane region" description="Helical" evidence="1">
    <location>
        <begin position="639"/>
        <end position="660"/>
    </location>
</feature>
<keyword evidence="1" id="KW-0812">Transmembrane</keyword>
<sequence length="705" mass="78566">MLTQAVYIPVNYLNELLELNVDLVPTLEEVHVVRQKWLYWNTASRKWLWLVVIIGLIASIPVISDRVQTESSAKKVELVFNYRGLLDISAYQAHPQDFMNEQLTRLKDAGVTTMAVFESTLDELRKSRKLTVYNGQDVANLTQNVVSPNENFTYVLFTSEENAQTYTPIIEQTFADRQIPVVPWEFEGRSGLILQTPPENANMQPMQPDPVAIQMLRDKGFYILPRIADSVPYSQESMERLLTFFEENGVKRILFDGDAVKGYNDNAEMKSLDQFAQLLNKHDIGLAAIENLKKPQSGFETLAYKTDYNVARLYSLSEGDANLDVDVIADRFVLATKDRNIRMLYLNAGPSRNTAKAMITDPIENLINSLGEPGHAIERMEKRGFELGQAEAFTVKESSIQRYAKLVALVGAIAMITLMVSYFVPLLTLLVFVLGLVGSAGLFLLKPTLLEQGIALLVAISAPTIAMVLAVRTVNYQQQRQPNASAGRRLAQTLILYVRTSILSFLAVPFMIALLNSITYSLVINQFRGVSLLHFAPMGLVAIYILFYRGSGTISIKQLKGILRTPVNVLMVVLAVVAAAAGYYYLTRTGNSGSVTPFEMFLRTTLEDTFGVRPRFKEFVLGHPLFIVGVFAALKYRQVIFVLIIAAIGQLSMVDTFAHIHTPAVLSLIRGVMGLGIGLIFGIIAVGVWQVAEGCWKKWSPLLKS</sequence>
<feature type="transmembrane region" description="Helical" evidence="1">
    <location>
        <begin position="672"/>
        <end position="692"/>
    </location>
</feature>
<reference evidence="2 3" key="1">
    <citation type="submission" date="2018-01" db="EMBL/GenBank/DDBJ databases">
        <title>Genome sequence of the PGP bacterium Paenibacillus illinoisensis E3.</title>
        <authorList>
            <person name="Rolli E."/>
            <person name="Marasco R."/>
            <person name="Bessem C."/>
            <person name="Michoud G."/>
            <person name="Gaiarsa S."/>
            <person name="Borin S."/>
            <person name="Daffonchio D."/>
        </authorList>
    </citation>
    <scope>NUCLEOTIDE SEQUENCE [LARGE SCALE GENOMIC DNA]</scope>
    <source>
        <strain evidence="2 3">E3</strain>
    </source>
</reference>
<dbReference type="Proteomes" id="UP000247459">
    <property type="component" value="Unassembled WGS sequence"/>
</dbReference>
<feature type="transmembrane region" description="Helical" evidence="1">
    <location>
        <begin position="616"/>
        <end position="634"/>
    </location>
</feature>
<feature type="transmembrane region" description="Helical" evidence="1">
    <location>
        <begin position="406"/>
        <end position="434"/>
    </location>
</feature>
<organism evidence="2 3">
    <name type="scientific">Paenibacillus illinoisensis</name>
    <dbReference type="NCBI Taxonomy" id="59845"/>
    <lineage>
        <taxon>Bacteria</taxon>
        <taxon>Bacillati</taxon>
        <taxon>Bacillota</taxon>
        <taxon>Bacilli</taxon>
        <taxon>Bacillales</taxon>
        <taxon>Paenibacillaceae</taxon>
        <taxon>Paenibacillus</taxon>
    </lineage>
</organism>